<dbReference type="EMBL" id="LSFN01000014">
    <property type="protein sequence ID" value="OAB74453.1"/>
    <property type="molecule type" value="Genomic_DNA"/>
</dbReference>
<dbReference type="NCBIfam" id="TIGR00017">
    <property type="entry name" value="cmk"/>
    <property type="match status" value="1"/>
</dbReference>
<dbReference type="CDD" id="cd02020">
    <property type="entry name" value="CMPK"/>
    <property type="match status" value="1"/>
</dbReference>
<dbReference type="AlphaFoldDB" id="A0A162KV66"/>
<dbReference type="Gene3D" id="3.40.50.300">
    <property type="entry name" value="P-loop containing nucleotide triphosphate hydrolases"/>
    <property type="match status" value="1"/>
</dbReference>
<protein>
    <recommendedName>
        <fullName evidence="8">Cytidylate kinase</fullName>
        <shortName evidence="8">CK</shortName>
        <ecNumber evidence="8">2.7.4.25</ecNumber>
    </recommendedName>
    <alternativeName>
        <fullName evidence="8">Cytidine monophosphate kinase</fullName>
        <shortName evidence="8">CMP kinase</shortName>
    </alternativeName>
</protein>
<evidence type="ECO:0000256" key="7">
    <source>
        <dbReference type="ARBA" id="ARBA00048478"/>
    </source>
</evidence>
<keyword evidence="3 8" id="KW-0547">Nucleotide-binding</keyword>
<dbReference type="GO" id="GO:0005829">
    <property type="term" value="C:cytosol"/>
    <property type="evidence" value="ECO:0007669"/>
    <property type="project" value="TreeGrafter"/>
</dbReference>
<comment type="catalytic activity">
    <reaction evidence="6 8">
        <text>dCMP + ATP = dCDP + ADP</text>
        <dbReference type="Rhea" id="RHEA:25094"/>
        <dbReference type="ChEBI" id="CHEBI:30616"/>
        <dbReference type="ChEBI" id="CHEBI:57566"/>
        <dbReference type="ChEBI" id="CHEBI:58593"/>
        <dbReference type="ChEBI" id="CHEBI:456216"/>
        <dbReference type="EC" id="2.7.4.25"/>
    </reaction>
</comment>
<evidence type="ECO:0000256" key="3">
    <source>
        <dbReference type="ARBA" id="ARBA00022741"/>
    </source>
</evidence>
<evidence type="ECO:0000256" key="2">
    <source>
        <dbReference type="ARBA" id="ARBA00022679"/>
    </source>
</evidence>
<feature type="binding site" evidence="8">
    <location>
        <begin position="18"/>
        <end position="26"/>
    </location>
    <ligand>
        <name>ATP</name>
        <dbReference type="ChEBI" id="CHEBI:30616"/>
    </ligand>
</feature>
<dbReference type="GO" id="GO:0005524">
    <property type="term" value="F:ATP binding"/>
    <property type="evidence" value="ECO:0007669"/>
    <property type="project" value="UniProtKB-UniRule"/>
</dbReference>
<dbReference type="Pfam" id="PF02224">
    <property type="entry name" value="Cytidylate_kin"/>
    <property type="match status" value="1"/>
</dbReference>
<dbReference type="RefSeq" id="WP_068657783.1">
    <property type="nucleotide sequence ID" value="NZ_CP017770.1"/>
</dbReference>
<dbReference type="GO" id="GO:0036431">
    <property type="term" value="F:dCMP kinase activity"/>
    <property type="evidence" value="ECO:0007669"/>
    <property type="project" value="InterPro"/>
</dbReference>
<evidence type="ECO:0000313" key="10">
    <source>
        <dbReference type="EMBL" id="OAB74453.1"/>
    </source>
</evidence>
<evidence type="ECO:0000256" key="1">
    <source>
        <dbReference type="ARBA" id="ARBA00009427"/>
    </source>
</evidence>
<dbReference type="PANTHER" id="PTHR21299:SF2">
    <property type="entry name" value="CYTIDYLATE KINASE"/>
    <property type="match status" value="1"/>
</dbReference>
<dbReference type="Proteomes" id="UP000077134">
    <property type="component" value="Unassembled WGS sequence"/>
</dbReference>
<dbReference type="GO" id="GO:0015949">
    <property type="term" value="P:nucleobase-containing small molecule interconversion"/>
    <property type="evidence" value="ECO:0007669"/>
    <property type="project" value="TreeGrafter"/>
</dbReference>
<dbReference type="SUPFAM" id="SSF52540">
    <property type="entry name" value="P-loop containing nucleoside triphosphate hydrolases"/>
    <property type="match status" value="1"/>
</dbReference>
<dbReference type="EC" id="2.7.4.25" evidence="8"/>
<evidence type="ECO:0000256" key="4">
    <source>
        <dbReference type="ARBA" id="ARBA00022777"/>
    </source>
</evidence>
<dbReference type="HAMAP" id="MF_00238">
    <property type="entry name" value="Cytidyl_kinase_type1"/>
    <property type="match status" value="1"/>
</dbReference>
<keyword evidence="4 8" id="KW-0418">Kinase</keyword>
<comment type="similarity">
    <text evidence="1 8">Belongs to the cytidylate kinase family. Type 1 subfamily.</text>
</comment>
<accession>A0A162KV66</accession>
<evidence type="ECO:0000256" key="8">
    <source>
        <dbReference type="HAMAP-Rule" id="MF_00238"/>
    </source>
</evidence>
<organism evidence="10 11">
    <name type="scientific">Paenibacillus crassostreae</name>
    <dbReference type="NCBI Taxonomy" id="1763538"/>
    <lineage>
        <taxon>Bacteria</taxon>
        <taxon>Bacillati</taxon>
        <taxon>Bacillota</taxon>
        <taxon>Bacilli</taxon>
        <taxon>Bacillales</taxon>
        <taxon>Paenibacillaceae</taxon>
        <taxon>Paenibacillus</taxon>
    </lineage>
</organism>
<dbReference type="KEGG" id="pcx:LPB68_03655"/>
<evidence type="ECO:0000256" key="6">
    <source>
        <dbReference type="ARBA" id="ARBA00047615"/>
    </source>
</evidence>
<keyword evidence="11" id="KW-1185">Reference proteome</keyword>
<comment type="subcellular location">
    <subcellularLocation>
        <location evidence="8">Cytoplasm</location>
    </subcellularLocation>
</comment>
<dbReference type="PANTHER" id="PTHR21299">
    <property type="entry name" value="CYTIDYLATE KINASE/PANTOATE-BETA-ALANINE LIGASE"/>
    <property type="match status" value="1"/>
</dbReference>
<keyword evidence="5 8" id="KW-0067">ATP-binding</keyword>
<dbReference type="InterPro" id="IPR003136">
    <property type="entry name" value="Cytidylate_kin"/>
</dbReference>
<keyword evidence="8" id="KW-0963">Cytoplasm</keyword>
<comment type="caution">
    <text evidence="10">The sequence shown here is derived from an EMBL/GenBank/DDBJ whole genome shotgun (WGS) entry which is preliminary data.</text>
</comment>
<dbReference type="STRING" id="1763538.LPB68_03655"/>
<reference evidence="10 11" key="1">
    <citation type="submission" date="2016-02" db="EMBL/GenBank/DDBJ databases">
        <title>Paenibacillus sp. LPB0068, isolated from Crassostrea gigas.</title>
        <authorList>
            <person name="Shin S.-K."/>
            <person name="Yi H."/>
        </authorList>
    </citation>
    <scope>NUCLEOTIDE SEQUENCE [LARGE SCALE GENOMIC DNA]</scope>
    <source>
        <strain evidence="10 11">LPB0068</strain>
    </source>
</reference>
<dbReference type="InterPro" id="IPR027417">
    <property type="entry name" value="P-loop_NTPase"/>
</dbReference>
<comment type="catalytic activity">
    <reaction evidence="7 8">
        <text>CMP + ATP = CDP + ADP</text>
        <dbReference type="Rhea" id="RHEA:11600"/>
        <dbReference type="ChEBI" id="CHEBI:30616"/>
        <dbReference type="ChEBI" id="CHEBI:58069"/>
        <dbReference type="ChEBI" id="CHEBI:60377"/>
        <dbReference type="ChEBI" id="CHEBI:456216"/>
        <dbReference type="EC" id="2.7.4.25"/>
    </reaction>
</comment>
<evidence type="ECO:0000256" key="5">
    <source>
        <dbReference type="ARBA" id="ARBA00022840"/>
    </source>
</evidence>
<dbReference type="InterPro" id="IPR011994">
    <property type="entry name" value="Cytidylate_kinase_dom"/>
</dbReference>
<gene>
    <name evidence="8" type="primary">cmk</name>
    <name evidence="10" type="ORF">PNBC_10305</name>
</gene>
<sequence length="235" mass="26651">MVRQVTDMNNRINIAIDGPAGAGKSTVARLVANQLSYIYVDTGAMYRAVTWFLTKHGVGPEVPDQVLEHVQHMLIELTPDHGGQRVWVNGEDVTSYIRTPQVNGLVSRYAQIEGLRTHLVQLQRQMALRKGVVMDGRDIGTTVLPDAEVKIFMTATVKERALRRFNEMNDAERTSLEQLEKDISMRDTLDEQREISPLRRAEDAILLDTTEMNIHQVVEKIVSLCRSQMDGERLR</sequence>
<name>A0A162KV66_9BACL</name>
<dbReference type="GO" id="GO:0006220">
    <property type="term" value="P:pyrimidine nucleotide metabolic process"/>
    <property type="evidence" value="ECO:0007669"/>
    <property type="project" value="UniProtKB-UniRule"/>
</dbReference>
<feature type="domain" description="Cytidylate kinase" evidence="9">
    <location>
        <begin position="14"/>
        <end position="225"/>
    </location>
</feature>
<evidence type="ECO:0000313" key="11">
    <source>
        <dbReference type="Proteomes" id="UP000077134"/>
    </source>
</evidence>
<proteinExistence type="inferred from homology"/>
<evidence type="ECO:0000259" key="9">
    <source>
        <dbReference type="Pfam" id="PF02224"/>
    </source>
</evidence>
<dbReference type="GO" id="GO:0036430">
    <property type="term" value="F:CMP kinase activity"/>
    <property type="evidence" value="ECO:0007669"/>
    <property type="project" value="RHEA"/>
</dbReference>
<keyword evidence="2 8" id="KW-0808">Transferase</keyword>